<sequence>MNKNTIKDLILSIEQRPTMFLRNKTIDALSDFLNGYLMGCRKEIMKGYSIDFWFFHEFIKNYYNYSYSTSGWTNMILEHCCDDQEKAFHVFFQRYHEFMKISVESVYKADLKESNSIFHFDMTKGKNLVVNLDLEQLEPVYKNPKSYIVLKLSLNNGFILLVESNNLFYQERKLFKNLSEIDHEISSLFGTAQQLHPIAIETLNNLEYYT</sequence>
<protein>
    <submittedName>
        <fullName evidence="1">Uncharacterized protein</fullName>
    </submittedName>
</protein>
<dbReference type="EMBL" id="JAARZO010000001">
    <property type="protein sequence ID" value="MBC2286260.1"/>
    <property type="molecule type" value="Genomic_DNA"/>
</dbReference>
<organism evidence="1 2">
    <name type="scientific">Listeria farberi</name>
    <dbReference type="NCBI Taxonomy" id="2713500"/>
    <lineage>
        <taxon>Bacteria</taxon>
        <taxon>Bacillati</taxon>
        <taxon>Bacillota</taxon>
        <taxon>Bacilli</taxon>
        <taxon>Bacillales</taxon>
        <taxon>Listeriaceae</taxon>
        <taxon>Listeria</taxon>
    </lineage>
</organism>
<name>A0A7X0ZFA5_9LIST</name>
<accession>A0A7X0ZFA5</accession>
<dbReference type="RefSeq" id="WP_185607619.1">
    <property type="nucleotide sequence ID" value="NZ_JAARZO010000001.1"/>
</dbReference>
<evidence type="ECO:0000313" key="2">
    <source>
        <dbReference type="Proteomes" id="UP000558070"/>
    </source>
</evidence>
<comment type="caution">
    <text evidence="1">The sequence shown here is derived from an EMBL/GenBank/DDBJ whole genome shotgun (WGS) entry which is preliminary data.</text>
</comment>
<dbReference type="Proteomes" id="UP000558070">
    <property type="component" value="Unassembled WGS sequence"/>
</dbReference>
<reference evidence="1 2" key="1">
    <citation type="submission" date="2020-03" db="EMBL/GenBank/DDBJ databases">
        <title>Soil Listeria distribution.</title>
        <authorList>
            <person name="Liao J."/>
            <person name="Wiedmann M."/>
        </authorList>
    </citation>
    <scope>NUCLEOTIDE SEQUENCE [LARGE SCALE GENOMIC DNA]</scope>
    <source>
        <strain evidence="1 2">FSL L7-0072</strain>
    </source>
</reference>
<gene>
    <name evidence="1" type="ORF">HCB47_01225</name>
</gene>
<dbReference type="AlphaFoldDB" id="A0A7X0ZFA5"/>
<evidence type="ECO:0000313" key="1">
    <source>
        <dbReference type="EMBL" id="MBC2286260.1"/>
    </source>
</evidence>
<proteinExistence type="predicted"/>